<dbReference type="AlphaFoldDB" id="A0AAN0SBY9"/>
<dbReference type="Proteomes" id="UP000030081">
    <property type="component" value="Chromosome 1"/>
</dbReference>
<sequence>MGFSALALIALANTTVVIDINGQVRELLPGEIPNPGEVIVIMGSGATVYTDVEALQVEDDGTTVPIAISDELKPLIDAIDQGIDPSKIEILSPAAGYESSKKPINDNDDN</sequence>
<dbReference type="EMBL" id="CP009617">
    <property type="protein sequence ID" value="AIW19045.1"/>
    <property type="molecule type" value="Genomic_DNA"/>
</dbReference>
<protein>
    <submittedName>
        <fullName evidence="1">Uncharacterized protein</fullName>
    </submittedName>
</protein>
<reference evidence="1 2" key="1">
    <citation type="submission" date="2014-10" db="EMBL/GenBank/DDBJ databases">
        <title>The Complete Genome Sequence for the Shellfish Pathogen Vibrio coralliilyticus RE98 Isolated from a Shellfish Hatchery.</title>
        <authorList>
            <person name="Richards G.P."/>
            <person name="Bono J.L."/>
            <person name="Watson M.A."/>
            <person name="Needleman D.S."/>
        </authorList>
    </citation>
    <scope>NUCLEOTIDE SEQUENCE [LARGE SCALE GENOMIC DNA]</scope>
    <source>
        <strain evidence="1 2">RE98</strain>
    </source>
</reference>
<name>A0AAN0SBY9_9VIBR</name>
<accession>A0AAN0SBY9</accession>
<gene>
    <name evidence="1" type="ORF">IX92_08270</name>
</gene>
<keyword evidence="2" id="KW-1185">Reference proteome</keyword>
<evidence type="ECO:0000313" key="2">
    <source>
        <dbReference type="Proteomes" id="UP000030081"/>
    </source>
</evidence>
<dbReference type="RefSeq" id="WP_006962505.1">
    <property type="nucleotide sequence ID" value="NZ_CP009617.1"/>
</dbReference>
<organism evidence="1 2">
    <name type="scientific">Vibrio coralliilyticus</name>
    <dbReference type="NCBI Taxonomy" id="190893"/>
    <lineage>
        <taxon>Bacteria</taxon>
        <taxon>Pseudomonadati</taxon>
        <taxon>Pseudomonadota</taxon>
        <taxon>Gammaproteobacteria</taxon>
        <taxon>Vibrionales</taxon>
        <taxon>Vibrionaceae</taxon>
        <taxon>Vibrio</taxon>
    </lineage>
</organism>
<dbReference type="KEGG" id="vcy:IX92_08270"/>
<proteinExistence type="predicted"/>
<evidence type="ECO:0000313" key="1">
    <source>
        <dbReference type="EMBL" id="AIW19045.1"/>
    </source>
</evidence>